<dbReference type="Proteomes" id="UP001595075">
    <property type="component" value="Unassembled WGS sequence"/>
</dbReference>
<comment type="caution">
    <text evidence="1">The sequence shown here is derived from an EMBL/GenBank/DDBJ whole genome shotgun (WGS) entry which is preliminary data.</text>
</comment>
<evidence type="ECO:0000313" key="1">
    <source>
        <dbReference type="EMBL" id="KAL2062352.1"/>
    </source>
</evidence>
<name>A0ABR4BY54_9HELO</name>
<organism evidence="1 2">
    <name type="scientific">Oculimacula yallundae</name>
    <dbReference type="NCBI Taxonomy" id="86028"/>
    <lineage>
        <taxon>Eukaryota</taxon>
        <taxon>Fungi</taxon>
        <taxon>Dikarya</taxon>
        <taxon>Ascomycota</taxon>
        <taxon>Pezizomycotina</taxon>
        <taxon>Leotiomycetes</taxon>
        <taxon>Helotiales</taxon>
        <taxon>Ploettnerulaceae</taxon>
        <taxon>Oculimacula</taxon>
    </lineage>
</organism>
<evidence type="ECO:0000313" key="2">
    <source>
        <dbReference type="Proteomes" id="UP001595075"/>
    </source>
</evidence>
<keyword evidence="2" id="KW-1185">Reference proteome</keyword>
<protein>
    <submittedName>
        <fullName evidence="1">Uncharacterized protein</fullName>
    </submittedName>
</protein>
<dbReference type="EMBL" id="JAZHXI010000017">
    <property type="protein sequence ID" value="KAL2062352.1"/>
    <property type="molecule type" value="Genomic_DNA"/>
</dbReference>
<accession>A0ABR4BY54</accession>
<sequence length="141" mass="16298">MQQLYPCNRHRYKLYHNRTLYFDKNIHLLCLPKAKMKMKSASIAAYRSTTSTPYALPAAMKLRPLLSISMQRKLRGLQCFLLSVAFMTAIGRSRNLRIICLDLCRSFEVTEMIYRIEGGNGGFMQVVFISLTEQFFNSVVT</sequence>
<reference evidence="1 2" key="1">
    <citation type="journal article" date="2024" name="Commun. Biol.">
        <title>Comparative genomic analysis of thermophilic fungi reveals convergent evolutionary adaptations and gene losses.</title>
        <authorList>
            <person name="Steindorff A.S."/>
            <person name="Aguilar-Pontes M.V."/>
            <person name="Robinson A.J."/>
            <person name="Andreopoulos B."/>
            <person name="LaButti K."/>
            <person name="Kuo A."/>
            <person name="Mondo S."/>
            <person name="Riley R."/>
            <person name="Otillar R."/>
            <person name="Haridas S."/>
            <person name="Lipzen A."/>
            <person name="Grimwood J."/>
            <person name="Schmutz J."/>
            <person name="Clum A."/>
            <person name="Reid I.D."/>
            <person name="Moisan M.C."/>
            <person name="Butler G."/>
            <person name="Nguyen T.T.M."/>
            <person name="Dewar K."/>
            <person name="Conant G."/>
            <person name="Drula E."/>
            <person name="Henrissat B."/>
            <person name="Hansel C."/>
            <person name="Singer S."/>
            <person name="Hutchinson M.I."/>
            <person name="de Vries R.P."/>
            <person name="Natvig D.O."/>
            <person name="Powell A.J."/>
            <person name="Tsang A."/>
            <person name="Grigoriev I.V."/>
        </authorList>
    </citation>
    <scope>NUCLEOTIDE SEQUENCE [LARGE SCALE GENOMIC DNA]</scope>
    <source>
        <strain evidence="1 2">CBS 494.80</strain>
    </source>
</reference>
<proteinExistence type="predicted"/>
<gene>
    <name evidence="1" type="ORF">VTL71DRAFT_6618</name>
</gene>